<comment type="caution">
    <text evidence="2">The sequence shown here is derived from an EMBL/GenBank/DDBJ whole genome shotgun (WGS) entry which is preliminary data.</text>
</comment>
<feature type="transmembrane region" description="Helical" evidence="1">
    <location>
        <begin position="100"/>
        <end position="121"/>
    </location>
</feature>
<accession>A0ABN2NRJ1</accession>
<keyword evidence="1" id="KW-1133">Transmembrane helix</keyword>
<evidence type="ECO:0008006" key="4">
    <source>
        <dbReference type="Google" id="ProtNLM"/>
    </source>
</evidence>
<protein>
    <recommendedName>
        <fullName evidence="4">DUF2637 domain-containing protein</fullName>
    </recommendedName>
</protein>
<sequence length="206" mass="21751">MTGPAPRWVRVVTTAAVSIVAVVAAIASYVHIHTLAVEAGEEWRAILIPLSVDGMLVAASMVMLVRRRAGERAGALPWIGLILGLVASLAANVAAADPTVLSWVVSGWPPLALAVSFELLIRVTREPGPVVEAGSEPAEIDADALADPDPGEWWVDAPAAGELVGDTTRAAELVRSGMGRRKLAKTLNVSEHEARQLLERHREVAS</sequence>
<dbReference type="Proteomes" id="UP001500449">
    <property type="component" value="Unassembled WGS sequence"/>
</dbReference>
<keyword evidence="1" id="KW-0472">Membrane</keyword>
<dbReference type="Pfam" id="PF10935">
    <property type="entry name" value="DUF2637"/>
    <property type="match status" value="1"/>
</dbReference>
<dbReference type="InterPro" id="IPR021235">
    <property type="entry name" value="DUF2637"/>
</dbReference>
<evidence type="ECO:0000256" key="1">
    <source>
        <dbReference type="SAM" id="Phobius"/>
    </source>
</evidence>
<feature type="transmembrane region" description="Helical" evidence="1">
    <location>
        <begin position="44"/>
        <end position="64"/>
    </location>
</feature>
<reference evidence="2 3" key="1">
    <citation type="journal article" date="2019" name="Int. J. Syst. Evol. Microbiol.">
        <title>The Global Catalogue of Microorganisms (GCM) 10K type strain sequencing project: providing services to taxonomists for standard genome sequencing and annotation.</title>
        <authorList>
            <consortium name="The Broad Institute Genomics Platform"/>
            <consortium name="The Broad Institute Genome Sequencing Center for Infectious Disease"/>
            <person name="Wu L."/>
            <person name="Ma J."/>
        </authorList>
    </citation>
    <scope>NUCLEOTIDE SEQUENCE [LARGE SCALE GENOMIC DNA]</scope>
    <source>
        <strain evidence="2 3">JCM 16009</strain>
    </source>
</reference>
<organism evidence="2 3">
    <name type="scientific">Pseudonocardia ailaonensis</name>
    <dbReference type="NCBI Taxonomy" id="367279"/>
    <lineage>
        <taxon>Bacteria</taxon>
        <taxon>Bacillati</taxon>
        <taxon>Actinomycetota</taxon>
        <taxon>Actinomycetes</taxon>
        <taxon>Pseudonocardiales</taxon>
        <taxon>Pseudonocardiaceae</taxon>
        <taxon>Pseudonocardia</taxon>
    </lineage>
</organism>
<feature type="transmembrane region" description="Helical" evidence="1">
    <location>
        <begin position="12"/>
        <end position="32"/>
    </location>
</feature>
<keyword evidence="3" id="KW-1185">Reference proteome</keyword>
<dbReference type="EMBL" id="BAAAQK010000028">
    <property type="protein sequence ID" value="GAA1877694.1"/>
    <property type="molecule type" value="Genomic_DNA"/>
</dbReference>
<proteinExistence type="predicted"/>
<name>A0ABN2NRJ1_9PSEU</name>
<keyword evidence="1" id="KW-0812">Transmembrane</keyword>
<gene>
    <name evidence="2" type="ORF">GCM10009836_68860</name>
</gene>
<feature type="transmembrane region" description="Helical" evidence="1">
    <location>
        <begin position="76"/>
        <end position="94"/>
    </location>
</feature>
<evidence type="ECO:0000313" key="3">
    <source>
        <dbReference type="Proteomes" id="UP001500449"/>
    </source>
</evidence>
<evidence type="ECO:0000313" key="2">
    <source>
        <dbReference type="EMBL" id="GAA1877694.1"/>
    </source>
</evidence>